<protein>
    <submittedName>
        <fullName evidence="1">Uncharacterized protein</fullName>
    </submittedName>
</protein>
<dbReference type="EMBL" id="PP511788">
    <property type="protein sequence ID" value="XCD07380.1"/>
    <property type="molecule type" value="Genomic_DNA"/>
</dbReference>
<organism evidence="1">
    <name type="scientific">Dulem virus 34</name>
    <dbReference type="NCBI Taxonomy" id="3145752"/>
    <lineage>
        <taxon>Viruses</taxon>
        <taxon>Duplodnaviria</taxon>
        <taxon>Heunggongvirae</taxon>
        <taxon>Uroviricota</taxon>
        <taxon>Caudoviricetes</taxon>
    </lineage>
</organism>
<accession>A0AAU8B792</accession>
<reference evidence="1" key="1">
    <citation type="submission" date="2024-03" db="EMBL/GenBank/DDBJ databases">
        <title>Diverse circular DNA viruses in blood, oral, and fecal samples of captive lemurs.</title>
        <authorList>
            <person name="Paietta E.N."/>
            <person name="Kraberger S."/>
            <person name="Lund M.C."/>
            <person name="Custer J.M."/>
            <person name="Vargas K.M."/>
            <person name="Ehmke E.E."/>
            <person name="Yoder A.D."/>
            <person name="Varsani A."/>
        </authorList>
    </citation>
    <scope>NUCLEOTIDE SEQUENCE</scope>
    <source>
        <strain evidence="1">Duke_28FF_219</strain>
    </source>
</reference>
<evidence type="ECO:0000313" key="1">
    <source>
        <dbReference type="EMBL" id="XCD07380.1"/>
    </source>
</evidence>
<sequence>MNNFERIAASPEALGKFLASLPIVYGPWDYAFHRRFCDDCEAENCDTEKCPHQAERANPTWWLEQEAKT</sequence>
<proteinExistence type="predicted"/>
<name>A0AAU8B792_9CAUD</name>